<dbReference type="AlphaFoldDB" id="A0A5N6NDZ5"/>
<sequence length="151" mass="16624">MRNTMTISIPLAVRDASRNWDSTICPWRLEEALEELTSPLSLVQAVKPSPTSSKTSQHDVLEPIPQILELGDCSGLVSSLFSVRPKWLLFSVQDTQALHAAVERAIAVSEWTAVGMGDMMYKHHVRKYGTEGRGVGTIGLLQGCIRADLHL</sequence>
<protein>
    <submittedName>
        <fullName evidence="1">Uncharacterized protein</fullName>
    </submittedName>
</protein>
<reference evidence="1 2" key="1">
    <citation type="submission" date="2019-05" db="EMBL/GenBank/DDBJ databases">
        <title>Mikania micrantha, genome provides insights into the molecular mechanism of rapid growth.</title>
        <authorList>
            <person name="Liu B."/>
        </authorList>
    </citation>
    <scope>NUCLEOTIDE SEQUENCE [LARGE SCALE GENOMIC DNA]</scope>
    <source>
        <strain evidence="1">NLD-2019</strain>
        <tissue evidence="1">Leaf</tissue>
    </source>
</reference>
<proteinExistence type="predicted"/>
<name>A0A5N6NDZ5_9ASTR</name>
<evidence type="ECO:0000313" key="1">
    <source>
        <dbReference type="EMBL" id="KAD4585669.1"/>
    </source>
</evidence>
<comment type="caution">
    <text evidence="1">The sequence shown here is derived from an EMBL/GenBank/DDBJ whole genome shotgun (WGS) entry which is preliminary data.</text>
</comment>
<gene>
    <name evidence="1" type="ORF">E3N88_23270</name>
</gene>
<accession>A0A5N6NDZ5</accession>
<keyword evidence="2" id="KW-1185">Reference proteome</keyword>
<dbReference type="Proteomes" id="UP000326396">
    <property type="component" value="Linkage Group LG2"/>
</dbReference>
<organism evidence="1 2">
    <name type="scientific">Mikania micrantha</name>
    <name type="common">bitter vine</name>
    <dbReference type="NCBI Taxonomy" id="192012"/>
    <lineage>
        <taxon>Eukaryota</taxon>
        <taxon>Viridiplantae</taxon>
        <taxon>Streptophyta</taxon>
        <taxon>Embryophyta</taxon>
        <taxon>Tracheophyta</taxon>
        <taxon>Spermatophyta</taxon>
        <taxon>Magnoliopsida</taxon>
        <taxon>eudicotyledons</taxon>
        <taxon>Gunneridae</taxon>
        <taxon>Pentapetalae</taxon>
        <taxon>asterids</taxon>
        <taxon>campanulids</taxon>
        <taxon>Asterales</taxon>
        <taxon>Asteraceae</taxon>
        <taxon>Asteroideae</taxon>
        <taxon>Heliantheae alliance</taxon>
        <taxon>Eupatorieae</taxon>
        <taxon>Mikania</taxon>
    </lineage>
</organism>
<evidence type="ECO:0000313" key="2">
    <source>
        <dbReference type="Proteomes" id="UP000326396"/>
    </source>
</evidence>
<dbReference type="EMBL" id="SZYD01000012">
    <property type="protein sequence ID" value="KAD4585669.1"/>
    <property type="molecule type" value="Genomic_DNA"/>
</dbReference>